<organism evidence="1 2">
    <name type="scientific">Holothuria leucospilota</name>
    <name type="common">Black long sea cucumber</name>
    <name type="synonym">Mertensiothuria leucospilota</name>
    <dbReference type="NCBI Taxonomy" id="206669"/>
    <lineage>
        <taxon>Eukaryota</taxon>
        <taxon>Metazoa</taxon>
        <taxon>Echinodermata</taxon>
        <taxon>Eleutherozoa</taxon>
        <taxon>Echinozoa</taxon>
        <taxon>Holothuroidea</taxon>
        <taxon>Aspidochirotacea</taxon>
        <taxon>Aspidochirotida</taxon>
        <taxon>Holothuriidae</taxon>
        <taxon>Holothuria</taxon>
    </lineage>
</organism>
<accession>A0A9Q0YJP9</accession>
<dbReference type="Proteomes" id="UP001152320">
    <property type="component" value="Chromosome 19"/>
</dbReference>
<evidence type="ECO:0000313" key="1">
    <source>
        <dbReference type="EMBL" id="KAJ8023722.1"/>
    </source>
</evidence>
<proteinExistence type="predicted"/>
<dbReference type="EMBL" id="JAIZAY010000019">
    <property type="protein sequence ID" value="KAJ8023722.1"/>
    <property type="molecule type" value="Genomic_DNA"/>
</dbReference>
<protein>
    <submittedName>
        <fullName evidence="1">Uncharacterized protein</fullName>
    </submittedName>
</protein>
<gene>
    <name evidence="1" type="ORF">HOLleu_36241</name>
</gene>
<comment type="caution">
    <text evidence="1">The sequence shown here is derived from an EMBL/GenBank/DDBJ whole genome shotgun (WGS) entry which is preliminary data.</text>
</comment>
<reference evidence="1" key="1">
    <citation type="submission" date="2021-10" db="EMBL/GenBank/DDBJ databases">
        <title>Tropical sea cucumber genome reveals ecological adaptation and Cuvierian tubules defense mechanism.</title>
        <authorList>
            <person name="Chen T."/>
        </authorList>
    </citation>
    <scope>NUCLEOTIDE SEQUENCE</scope>
    <source>
        <strain evidence="1">Nanhai2018</strain>
        <tissue evidence="1">Muscle</tissue>
    </source>
</reference>
<sequence length="60" mass="6823">MRLVVCLISGNPYDARAFVKKQQKSFHHHGKAAPRSNINVSIRNGLSTVVRGRLVYFDRL</sequence>
<keyword evidence="2" id="KW-1185">Reference proteome</keyword>
<evidence type="ECO:0000313" key="2">
    <source>
        <dbReference type="Proteomes" id="UP001152320"/>
    </source>
</evidence>
<dbReference type="AlphaFoldDB" id="A0A9Q0YJP9"/>
<name>A0A9Q0YJP9_HOLLE</name>